<dbReference type="SUPFAM" id="SSF55961">
    <property type="entry name" value="Bet v1-like"/>
    <property type="match status" value="1"/>
</dbReference>
<gene>
    <name evidence="1" type="ordered locus">AMED_4631</name>
</gene>
<name>A0A0H3D5X7_AMYMU</name>
<dbReference type="InterPro" id="IPR023393">
    <property type="entry name" value="START-like_dom_sf"/>
</dbReference>
<evidence type="ECO:0000313" key="2">
    <source>
        <dbReference type="Proteomes" id="UP000000328"/>
    </source>
</evidence>
<evidence type="ECO:0000313" key="1">
    <source>
        <dbReference type="EMBL" id="ADJ46400.1"/>
    </source>
</evidence>
<dbReference type="KEGG" id="amd:AMED_4631"/>
<dbReference type="RefSeq" id="WP_013226469.1">
    <property type="nucleotide sequence ID" value="NC_014318.1"/>
</dbReference>
<evidence type="ECO:0008006" key="3">
    <source>
        <dbReference type="Google" id="ProtNLM"/>
    </source>
</evidence>
<proteinExistence type="predicted"/>
<dbReference type="GeneID" id="92872350"/>
<dbReference type="Gene3D" id="3.30.530.20">
    <property type="match status" value="1"/>
</dbReference>
<reference evidence="1 2" key="1">
    <citation type="journal article" date="2010" name="Cell Res.">
        <title>Complete genome sequence of the rifamycin SV-producing Amycolatopsis mediterranei U32 revealed its genetic characteristics in phylogeny and metabolism.</title>
        <authorList>
            <person name="Zhao W."/>
            <person name="Zhong Y."/>
            <person name="Yuan H."/>
            <person name="Wang J."/>
            <person name="Zheng H."/>
            <person name="Wang Y."/>
            <person name="Cen X."/>
            <person name="Xu F."/>
            <person name="Bai J."/>
            <person name="Han X."/>
            <person name="Lu G."/>
            <person name="Zhu Y."/>
            <person name="Shao Z."/>
            <person name="Yan H."/>
            <person name="Li C."/>
            <person name="Peng N."/>
            <person name="Zhang Z."/>
            <person name="Zhang Y."/>
            <person name="Lin W."/>
            <person name="Fan Y."/>
            <person name="Qin Z."/>
            <person name="Hu Y."/>
            <person name="Zhu B."/>
            <person name="Wang S."/>
            <person name="Ding X."/>
            <person name="Zhao G.P."/>
        </authorList>
    </citation>
    <scope>NUCLEOTIDE SEQUENCE [LARGE SCALE GENOMIC DNA]</scope>
    <source>
        <strain evidence="2">U-32</strain>
    </source>
</reference>
<dbReference type="OrthoDB" id="8417725at2"/>
<dbReference type="Proteomes" id="UP000000328">
    <property type="component" value="Chromosome"/>
</dbReference>
<dbReference type="AlphaFoldDB" id="A0A0H3D5X7"/>
<protein>
    <recommendedName>
        <fullName evidence="3">SRPBCC domain-containing protein</fullName>
    </recommendedName>
</protein>
<dbReference type="Pfam" id="PF10604">
    <property type="entry name" value="Polyketide_cyc2"/>
    <property type="match status" value="1"/>
</dbReference>
<accession>A0A0H3D5X7</accession>
<dbReference type="eggNOG" id="COG3832">
    <property type="taxonomic scope" value="Bacteria"/>
</dbReference>
<dbReference type="EMBL" id="CP002000">
    <property type="protein sequence ID" value="ADJ46400.1"/>
    <property type="molecule type" value="Genomic_DNA"/>
</dbReference>
<dbReference type="CDD" id="cd07814">
    <property type="entry name" value="SRPBCC_CalC_Aha1-like"/>
    <property type="match status" value="1"/>
</dbReference>
<dbReference type="InterPro" id="IPR019587">
    <property type="entry name" value="Polyketide_cyclase/dehydratase"/>
</dbReference>
<dbReference type="PATRIC" id="fig|749927.5.peg.4790"/>
<sequence length="245" mass="26544">MGPEFELVDTAEVGATPEQVWAAIATGPGIDSWFMGRNEVEGGTGGTVRGAFGGYEPEYRIREWEPPGKLAYGSETAPDGRRIAYEFLVEGRAGGSSVIRCVTSGFLPGDDWEDEFEAMTAGGALFFRTLVEYVTYFAGRTAVPVTAFGPPVGDWEQVWTRLGTALGLPARPAEGDRVRIEPGGREGVVYLVNDQAVGVRTGEAMYRFLRGFHGPMVASHHVFTPGTDPGTEEKAWGEWLNRVFG</sequence>
<dbReference type="HOGENOM" id="CLU_084739_0_0_11"/>
<organism evidence="1 2">
    <name type="scientific">Amycolatopsis mediterranei (strain U-32)</name>
    <dbReference type="NCBI Taxonomy" id="749927"/>
    <lineage>
        <taxon>Bacteria</taxon>
        <taxon>Bacillati</taxon>
        <taxon>Actinomycetota</taxon>
        <taxon>Actinomycetes</taxon>
        <taxon>Pseudonocardiales</taxon>
        <taxon>Pseudonocardiaceae</taxon>
        <taxon>Amycolatopsis</taxon>
    </lineage>
</organism>